<name>A0A318ZK42_9EURO</name>
<evidence type="ECO:0000256" key="1">
    <source>
        <dbReference type="SAM" id="MobiDB-lite"/>
    </source>
</evidence>
<protein>
    <submittedName>
        <fullName evidence="2">Uncharacterized protein</fullName>
    </submittedName>
</protein>
<dbReference type="GeneID" id="37077544"/>
<feature type="compositionally biased region" description="Pro residues" evidence="1">
    <location>
        <begin position="145"/>
        <end position="154"/>
    </location>
</feature>
<evidence type="ECO:0000313" key="2">
    <source>
        <dbReference type="EMBL" id="PYH47217.1"/>
    </source>
</evidence>
<dbReference type="EMBL" id="KZ821225">
    <property type="protein sequence ID" value="PYH47217.1"/>
    <property type="molecule type" value="Genomic_DNA"/>
</dbReference>
<proteinExistence type="predicted"/>
<feature type="compositionally biased region" description="Polar residues" evidence="1">
    <location>
        <begin position="53"/>
        <end position="84"/>
    </location>
</feature>
<dbReference type="RefSeq" id="XP_025433199.1">
    <property type="nucleotide sequence ID" value="XM_025576315.1"/>
</dbReference>
<dbReference type="AlphaFoldDB" id="A0A318ZK42"/>
<sequence length="349" mass="38059">MRVSRGPSGLTPKARVFSQRQQQQQQQEQQGQGQTQTLQARRMSLHTPPVAATPSSSTLRKSYPTATVSTSRSRLYEGTISSRSKMVGAAAATTAARRASLAPAPLPAQGSRRASGMTPTPPRRVRWTGKYENLRGQGDREKPSSSPPPPPPPKPTKKEPVDLRAQGRAPNRESPRKIERGPPIPQPPAPPKIQITRAPNCGKSRQSSAVRASLTVPAPVPAPPEKTTAAATVTTQSQNSTLSRHAQPQPQSESQQTNLLEADPTPKARRKSFTHTRIPSLPFIVKALHLDRPRLIARASSFTRVWEAQPSVYWLGRFVTLTNAFHYEDAFQQPDVATGLGCCRATRGR</sequence>
<reference evidence="2 3" key="1">
    <citation type="submission" date="2016-12" db="EMBL/GenBank/DDBJ databases">
        <title>The genomes of Aspergillus section Nigri reveals drivers in fungal speciation.</title>
        <authorList>
            <consortium name="DOE Joint Genome Institute"/>
            <person name="Vesth T.C."/>
            <person name="Nybo J."/>
            <person name="Theobald S."/>
            <person name="Brandl J."/>
            <person name="Frisvad J.C."/>
            <person name="Nielsen K.F."/>
            <person name="Lyhne E.K."/>
            <person name="Kogle M.E."/>
            <person name="Kuo A."/>
            <person name="Riley R."/>
            <person name="Clum A."/>
            <person name="Nolan M."/>
            <person name="Lipzen A."/>
            <person name="Salamov A."/>
            <person name="Henrissat B."/>
            <person name="Wiebenga A."/>
            <person name="De Vries R.P."/>
            <person name="Grigoriev I.V."/>
            <person name="Mortensen U.H."/>
            <person name="Andersen M.R."/>
            <person name="Baker S.E."/>
        </authorList>
    </citation>
    <scope>NUCLEOTIDE SEQUENCE [LARGE SCALE GENOMIC DNA]</scope>
    <source>
        <strain evidence="2 3">JOP 1030-1</strain>
    </source>
</reference>
<accession>A0A318ZK42</accession>
<organism evidence="2 3">
    <name type="scientific">Aspergillus saccharolyticus JOP 1030-1</name>
    <dbReference type="NCBI Taxonomy" id="1450539"/>
    <lineage>
        <taxon>Eukaryota</taxon>
        <taxon>Fungi</taxon>
        <taxon>Dikarya</taxon>
        <taxon>Ascomycota</taxon>
        <taxon>Pezizomycotina</taxon>
        <taxon>Eurotiomycetes</taxon>
        <taxon>Eurotiomycetidae</taxon>
        <taxon>Eurotiales</taxon>
        <taxon>Aspergillaceae</taxon>
        <taxon>Aspergillus</taxon>
        <taxon>Aspergillus subgen. Circumdati</taxon>
    </lineage>
</organism>
<feature type="compositionally biased region" description="Low complexity" evidence="1">
    <location>
        <begin position="89"/>
        <end position="103"/>
    </location>
</feature>
<feature type="region of interest" description="Disordered" evidence="1">
    <location>
        <begin position="1"/>
        <end position="274"/>
    </location>
</feature>
<feature type="compositionally biased region" description="Polar residues" evidence="1">
    <location>
        <begin position="236"/>
        <end position="259"/>
    </location>
</feature>
<feature type="compositionally biased region" description="Low complexity" evidence="1">
    <location>
        <begin position="19"/>
        <end position="39"/>
    </location>
</feature>
<keyword evidence="3" id="KW-1185">Reference proteome</keyword>
<feature type="compositionally biased region" description="Basic and acidic residues" evidence="1">
    <location>
        <begin position="170"/>
        <end position="180"/>
    </location>
</feature>
<feature type="compositionally biased region" description="Low complexity" evidence="1">
    <location>
        <begin position="225"/>
        <end position="235"/>
    </location>
</feature>
<feature type="compositionally biased region" description="Pro residues" evidence="1">
    <location>
        <begin position="182"/>
        <end position="191"/>
    </location>
</feature>
<dbReference type="OrthoDB" id="3557758at2759"/>
<dbReference type="Proteomes" id="UP000248349">
    <property type="component" value="Unassembled WGS sequence"/>
</dbReference>
<gene>
    <name evidence="2" type="ORF">BP01DRAFT_364213</name>
</gene>
<evidence type="ECO:0000313" key="3">
    <source>
        <dbReference type="Proteomes" id="UP000248349"/>
    </source>
</evidence>